<dbReference type="KEGG" id="cstr:CBE89_09740"/>
<keyword evidence="1" id="KW-0812">Transmembrane</keyword>
<gene>
    <name evidence="2" type="ORF">CBE89_09740</name>
</gene>
<name>A0A2Z2J5E9_CORST</name>
<keyword evidence="1" id="KW-0472">Membrane</keyword>
<sequence>MEEQMNLASPDWWMVIVPIIVAVIAVVQKWRPSKSDHLTAITQAYKGQVATSATQIRTLT</sequence>
<dbReference type="EMBL" id="CP021252">
    <property type="protein sequence ID" value="ART21747.1"/>
    <property type="molecule type" value="Genomic_DNA"/>
</dbReference>
<evidence type="ECO:0000313" key="2">
    <source>
        <dbReference type="EMBL" id="ART21747.1"/>
    </source>
</evidence>
<feature type="transmembrane region" description="Helical" evidence="1">
    <location>
        <begin position="12"/>
        <end position="30"/>
    </location>
</feature>
<accession>A0A2Z2J5E9</accession>
<reference evidence="2 3" key="1">
    <citation type="submission" date="2017-05" db="EMBL/GenBank/DDBJ databases">
        <title>Complete genome sequence of Corynebacterium striatum KC-Na-1 isolated from Neophocaena asiaeorientalis in Korea.</title>
        <authorList>
            <person name="Kim J.H."/>
            <person name="Lee K."/>
        </authorList>
    </citation>
    <scope>NUCLEOTIDE SEQUENCE [LARGE SCALE GENOMIC DNA]</scope>
    <source>
        <strain evidence="2 3">KC-Na-01</strain>
    </source>
</reference>
<protein>
    <submittedName>
        <fullName evidence="2">Uncharacterized protein</fullName>
    </submittedName>
</protein>
<keyword evidence="1" id="KW-1133">Transmembrane helix</keyword>
<organism evidence="2 3">
    <name type="scientific">Corynebacterium striatum</name>
    <dbReference type="NCBI Taxonomy" id="43770"/>
    <lineage>
        <taxon>Bacteria</taxon>
        <taxon>Bacillati</taxon>
        <taxon>Actinomycetota</taxon>
        <taxon>Actinomycetes</taxon>
        <taxon>Mycobacteriales</taxon>
        <taxon>Corynebacteriaceae</taxon>
        <taxon>Corynebacterium</taxon>
    </lineage>
</organism>
<evidence type="ECO:0000313" key="3">
    <source>
        <dbReference type="Proteomes" id="UP000250197"/>
    </source>
</evidence>
<proteinExistence type="predicted"/>
<dbReference type="Proteomes" id="UP000250197">
    <property type="component" value="Chromosome"/>
</dbReference>
<dbReference type="AlphaFoldDB" id="A0A2Z2J5E9"/>
<evidence type="ECO:0000256" key="1">
    <source>
        <dbReference type="SAM" id="Phobius"/>
    </source>
</evidence>